<keyword evidence="4" id="KW-1185">Reference proteome</keyword>
<proteinExistence type="predicted"/>
<dbReference type="STRING" id="1227549.SAMN05444007_10758"/>
<dbReference type="Pfam" id="PF23678">
    <property type="entry name" value="YqhI"/>
    <property type="match status" value="1"/>
</dbReference>
<dbReference type="InterPro" id="IPR048094">
    <property type="entry name" value="YghX_hydrolase-like"/>
</dbReference>
<sequence length="301" mass="32584">MDRTNTARRRSARDFDPRILEIFDGYVHGKVTKREFITQAGRYAAAGVTGAMLLEQLQPNYAWAQQVAPDDPAIETETVQYDSPKGHGAISGLMARPAGTEDPLPAVLVVHENRGLNPYIEDVVRRAAKAGYLALGPDGLSPLGGYPGTDDEGRAMQKSMDGAKLMEDFFAGFEFLRDHAGSTGKVGAVGFCYGGGVCNALAVAYPDLAASAPFYGRQAAAEDVPAIEAPLMIHYAGLDDRINAGWPAYSEALKANQKAFSVHFYPDVNHGFHNDTTPRYDEAAATLAWDRTLDFFGRHLV</sequence>
<dbReference type="AlphaFoldDB" id="A0A1H7BI60"/>
<dbReference type="Proteomes" id="UP000199379">
    <property type="component" value="Unassembled WGS sequence"/>
</dbReference>
<dbReference type="InterPro" id="IPR057802">
    <property type="entry name" value="YqhI_dom"/>
</dbReference>
<dbReference type="SUPFAM" id="SSF53474">
    <property type="entry name" value="alpha/beta-Hydrolases"/>
    <property type="match status" value="1"/>
</dbReference>
<dbReference type="PANTHER" id="PTHR46623:SF6">
    <property type="entry name" value="ALPHA_BETA-HYDROLASES SUPERFAMILY PROTEIN"/>
    <property type="match status" value="1"/>
</dbReference>
<dbReference type="NCBIfam" id="NF041440">
    <property type="entry name" value="hydrolase_YghX"/>
    <property type="match status" value="1"/>
</dbReference>
<name>A0A1H7BI60_9RHOB</name>
<dbReference type="EMBL" id="FNYD01000007">
    <property type="protein sequence ID" value="SEJ77269.1"/>
    <property type="molecule type" value="Genomic_DNA"/>
</dbReference>
<evidence type="ECO:0000259" key="2">
    <source>
        <dbReference type="Pfam" id="PF23678"/>
    </source>
</evidence>
<feature type="domain" description="Dienelactone hydrolase" evidence="1">
    <location>
        <begin position="91"/>
        <end position="299"/>
    </location>
</feature>
<gene>
    <name evidence="3" type="ORF">SAMN05444007_10758</name>
</gene>
<protein>
    <submittedName>
        <fullName evidence="3">Carboxymethylenebutenolidase</fullName>
    </submittedName>
</protein>
<dbReference type="OrthoDB" id="9771666at2"/>
<dbReference type="PANTHER" id="PTHR46623">
    <property type="entry name" value="CARBOXYMETHYLENEBUTENOLIDASE-RELATED"/>
    <property type="match status" value="1"/>
</dbReference>
<reference evidence="3 4" key="1">
    <citation type="submission" date="2016-10" db="EMBL/GenBank/DDBJ databases">
        <authorList>
            <person name="de Groot N.N."/>
        </authorList>
    </citation>
    <scope>NUCLEOTIDE SEQUENCE [LARGE SCALE GENOMIC DNA]</scope>
    <source>
        <strain evidence="3 4">DSM 29340</strain>
    </source>
</reference>
<dbReference type="Gene3D" id="3.40.50.1820">
    <property type="entry name" value="alpha/beta hydrolase"/>
    <property type="match status" value="1"/>
</dbReference>
<evidence type="ECO:0000259" key="1">
    <source>
        <dbReference type="Pfam" id="PF01738"/>
    </source>
</evidence>
<dbReference type="GO" id="GO:0016787">
    <property type="term" value="F:hydrolase activity"/>
    <property type="evidence" value="ECO:0007669"/>
    <property type="project" value="InterPro"/>
</dbReference>
<dbReference type="InterPro" id="IPR051049">
    <property type="entry name" value="Dienelactone_hydrolase-like"/>
</dbReference>
<dbReference type="InterPro" id="IPR002925">
    <property type="entry name" value="Dienelactn_hydro"/>
</dbReference>
<dbReference type="InterPro" id="IPR029058">
    <property type="entry name" value="AB_hydrolase_fold"/>
</dbReference>
<accession>A0A1H7BI60</accession>
<evidence type="ECO:0000313" key="4">
    <source>
        <dbReference type="Proteomes" id="UP000199379"/>
    </source>
</evidence>
<evidence type="ECO:0000313" key="3">
    <source>
        <dbReference type="EMBL" id="SEJ77269.1"/>
    </source>
</evidence>
<dbReference type="Pfam" id="PF01738">
    <property type="entry name" value="DLH"/>
    <property type="match status" value="1"/>
</dbReference>
<feature type="domain" description="YqhI" evidence="2">
    <location>
        <begin position="9"/>
        <end position="41"/>
    </location>
</feature>
<dbReference type="RefSeq" id="WP_092367401.1">
    <property type="nucleotide sequence ID" value="NZ_BMGV01000007.1"/>
</dbReference>
<organism evidence="3 4">
    <name type="scientific">Cribrihabitans marinus</name>
    <dbReference type="NCBI Taxonomy" id="1227549"/>
    <lineage>
        <taxon>Bacteria</taxon>
        <taxon>Pseudomonadati</taxon>
        <taxon>Pseudomonadota</taxon>
        <taxon>Alphaproteobacteria</taxon>
        <taxon>Rhodobacterales</taxon>
        <taxon>Paracoccaceae</taxon>
        <taxon>Cribrihabitans</taxon>
    </lineage>
</organism>